<dbReference type="Pfam" id="PF04791">
    <property type="entry name" value="LMBR1"/>
    <property type="match status" value="2"/>
</dbReference>
<feature type="transmembrane region" description="Helical" evidence="6">
    <location>
        <begin position="423"/>
        <end position="448"/>
    </location>
</feature>
<dbReference type="PANTHER" id="PTHR31652">
    <property type="entry name" value="LIMR FAMILY PROTEIN DDB_G0283707-RELATED"/>
    <property type="match status" value="1"/>
</dbReference>
<feature type="transmembrane region" description="Helical" evidence="6">
    <location>
        <begin position="468"/>
        <end position="487"/>
    </location>
</feature>
<dbReference type="GO" id="GO:0016020">
    <property type="term" value="C:membrane"/>
    <property type="evidence" value="ECO:0007669"/>
    <property type="project" value="UniProtKB-SubCell"/>
</dbReference>
<evidence type="ECO:0000256" key="3">
    <source>
        <dbReference type="ARBA" id="ARBA00022692"/>
    </source>
</evidence>
<evidence type="ECO:0000256" key="5">
    <source>
        <dbReference type="ARBA" id="ARBA00023136"/>
    </source>
</evidence>
<evidence type="ECO:0000256" key="4">
    <source>
        <dbReference type="ARBA" id="ARBA00022989"/>
    </source>
</evidence>
<comment type="subcellular location">
    <subcellularLocation>
        <location evidence="1">Membrane</location>
        <topology evidence="1">Multi-pass membrane protein</topology>
    </subcellularLocation>
</comment>
<name>W2INK9_PHYNI</name>
<keyword evidence="3 6" id="KW-0812">Transmembrane</keyword>
<feature type="transmembrane region" description="Helical" evidence="6">
    <location>
        <begin position="525"/>
        <end position="543"/>
    </location>
</feature>
<evidence type="ECO:0008006" key="8">
    <source>
        <dbReference type="Google" id="ProtNLM"/>
    </source>
</evidence>
<protein>
    <recommendedName>
        <fullName evidence="8">LMBR1-like membrane protein</fullName>
    </recommendedName>
</protein>
<evidence type="ECO:0000313" key="7">
    <source>
        <dbReference type="EMBL" id="ETL35650.1"/>
    </source>
</evidence>
<dbReference type="InterPro" id="IPR006876">
    <property type="entry name" value="LMBR1-like_membr_prot"/>
</dbReference>
<reference evidence="7" key="1">
    <citation type="submission" date="2013-11" db="EMBL/GenBank/DDBJ databases">
        <title>The Genome Sequence of Phytophthora parasitica CJ05E6.</title>
        <authorList>
            <consortium name="The Broad Institute Genomics Platform"/>
            <person name="Russ C."/>
            <person name="Tyler B."/>
            <person name="Panabieres F."/>
            <person name="Shan W."/>
            <person name="Tripathy S."/>
            <person name="Grunwald N."/>
            <person name="Machado M."/>
            <person name="Johnson C.S."/>
            <person name="Arredondo F."/>
            <person name="Hong C."/>
            <person name="Coffey M."/>
            <person name="Young S.K."/>
            <person name="Zeng Q."/>
            <person name="Gargeya S."/>
            <person name="Fitzgerald M."/>
            <person name="Abouelleil A."/>
            <person name="Alvarado L."/>
            <person name="Chapman S.B."/>
            <person name="Gainer-Dewar J."/>
            <person name="Goldberg J."/>
            <person name="Griggs A."/>
            <person name="Gujja S."/>
            <person name="Hansen M."/>
            <person name="Howarth C."/>
            <person name="Imamovic A."/>
            <person name="Ireland A."/>
            <person name="Larimer J."/>
            <person name="McCowan C."/>
            <person name="Murphy C."/>
            <person name="Pearson M."/>
            <person name="Poon T.W."/>
            <person name="Priest M."/>
            <person name="Roberts A."/>
            <person name="Saif S."/>
            <person name="Shea T."/>
            <person name="Sykes S."/>
            <person name="Wortman J."/>
            <person name="Nusbaum C."/>
            <person name="Birren B."/>
        </authorList>
    </citation>
    <scope>NUCLEOTIDE SEQUENCE [LARGE SCALE GENOMIC DNA]</scope>
    <source>
        <strain evidence="7">CJ05E6</strain>
    </source>
</reference>
<feature type="transmembrane region" description="Helical" evidence="6">
    <location>
        <begin position="261"/>
        <end position="287"/>
    </location>
</feature>
<keyword evidence="4 6" id="KW-1133">Transmembrane helix</keyword>
<feature type="transmembrane region" description="Helical" evidence="6">
    <location>
        <begin position="86"/>
        <end position="106"/>
    </location>
</feature>
<dbReference type="InterPro" id="IPR008075">
    <property type="entry name" value="LIMR"/>
</dbReference>
<evidence type="ECO:0000256" key="6">
    <source>
        <dbReference type="SAM" id="Phobius"/>
    </source>
</evidence>
<feature type="transmembrane region" description="Helical" evidence="6">
    <location>
        <begin position="379"/>
        <end position="403"/>
    </location>
</feature>
<dbReference type="Proteomes" id="UP000053864">
    <property type="component" value="Unassembled WGS sequence"/>
</dbReference>
<evidence type="ECO:0000256" key="2">
    <source>
        <dbReference type="ARBA" id="ARBA00010487"/>
    </source>
</evidence>
<evidence type="ECO:0000256" key="1">
    <source>
        <dbReference type="ARBA" id="ARBA00004141"/>
    </source>
</evidence>
<sequence>MRSTRPFRWPSPSVTRCRRERQVVRPSTSTLDTKKCSPGRNSLPDSAMALDLFLLAVVIIIAVALLICNVYILVYFQHDDDKNTAYFPKALVIFGLFFAEATVLLLPLDVANNSTAIGCAEGWNTVCGNINMDLLWLMVFLSIIIFLVVLLPFAIFYYEADDGEDNPKKSQWGEAIKMELGTVFVAAALITVLYLTCAKSSVPMRALEVNSMSDSEGFQPYVDGTTVSSTIVTVASNVTVQHITLTVDVSLPVYVTGLTSFVGWFGFSIFCGIGLIALPMDLILAFFHRPKFISADVYAIQKLILQRRSVELLEVGRSIKQSMDRPGHGQSSWERKKQRRLDFVTLNKFKQSVYLLEGDVVDLKLCHEEYRNFNPLKPIFKLLLGCIASVISCMWFFHIALYMLPNTPLLPFLNTYFIWFDRWFPLFGTISVGIFSTYLLACAVKGCFKFGMRCFCIALHPMKLHGTYMNSLIFNLGLVLLCAIPSVQFCDQAFADYDRLTALRTLMGVQIHYLKGMRTIWDYNIFVYAILIISLITAAILLAKPRDRASPVDDIRKRIERQVRDTANANAV</sequence>
<organism evidence="7">
    <name type="scientific">Phytophthora nicotianae</name>
    <name type="common">Potato buckeye rot agent</name>
    <name type="synonym">Phytophthora parasitica</name>
    <dbReference type="NCBI Taxonomy" id="4792"/>
    <lineage>
        <taxon>Eukaryota</taxon>
        <taxon>Sar</taxon>
        <taxon>Stramenopiles</taxon>
        <taxon>Oomycota</taxon>
        <taxon>Peronosporomycetes</taxon>
        <taxon>Peronosporales</taxon>
        <taxon>Peronosporaceae</taxon>
        <taxon>Phytophthora</taxon>
    </lineage>
</organism>
<feature type="transmembrane region" description="Helical" evidence="6">
    <location>
        <begin position="52"/>
        <end position="74"/>
    </location>
</feature>
<dbReference type="PANTHER" id="PTHR31652:SF0">
    <property type="entry name" value="LIMR FAMILY PROTEIN DDB_G0283707-RELATED"/>
    <property type="match status" value="1"/>
</dbReference>
<dbReference type="AlphaFoldDB" id="W2INK9"/>
<accession>W2INK9</accession>
<gene>
    <name evidence="7" type="ORF">L916_12240</name>
</gene>
<dbReference type="EMBL" id="KI673948">
    <property type="protein sequence ID" value="ETL35650.1"/>
    <property type="molecule type" value="Genomic_DNA"/>
</dbReference>
<comment type="similarity">
    <text evidence="2">Belongs to the LIMR family.</text>
</comment>
<feature type="transmembrane region" description="Helical" evidence="6">
    <location>
        <begin position="134"/>
        <end position="158"/>
    </location>
</feature>
<dbReference type="VEuPathDB" id="FungiDB:PPTG_13236"/>
<proteinExistence type="inferred from homology"/>
<dbReference type="PRINTS" id="PR01692">
    <property type="entry name" value="LIPOCALINIMR"/>
</dbReference>
<keyword evidence="5 6" id="KW-0472">Membrane</keyword>
<feature type="transmembrane region" description="Helical" evidence="6">
    <location>
        <begin position="178"/>
        <end position="196"/>
    </location>
</feature>